<evidence type="ECO:0000313" key="3">
    <source>
        <dbReference type="Proteomes" id="UP000644507"/>
    </source>
</evidence>
<gene>
    <name evidence="2" type="ORF">GCM10007100_20480</name>
</gene>
<reference evidence="2" key="2">
    <citation type="submission" date="2020-09" db="EMBL/GenBank/DDBJ databases">
        <authorList>
            <person name="Sun Q."/>
            <person name="Kim S."/>
        </authorList>
    </citation>
    <scope>NUCLEOTIDE SEQUENCE</scope>
    <source>
        <strain evidence="2">KCTC 12988</strain>
    </source>
</reference>
<dbReference type="Proteomes" id="UP000644507">
    <property type="component" value="Unassembled WGS sequence"/>
</dbReference>
<feature type="transmembrane region" description="Helical" evidence="1">
    <location>
        <begin position="42"/>
        <end position="59"/>
    </location>
</feature>
<evidence type="ECO:0000313" key="2">
    <source>
        <dbReference type="EMBL" id="GHC54065.1"/>
    </source>
</evidence>
<organism evidence="2 3">
    <name type="scientific">Roseibacillus persicicus</name>
    <dbReference type="NCBI Taxonomy" id="454148"/>
    <lineage>
        <taxon>Bacteria</taxon>
        <taxon>Pseudomonadati</taxon>
        <taxon>Verrucomicrobiota</taxon>
        <taxon>Verrucomicrobiia</taxon>
        <taxon>Verrucomicrobiales</taxon>
        <taxon>Verrucomicrobiaceae</taxon>
        <taxon>Roseibacillus</taxon>
    </lineage>
</organism>
<reference evidence="2" key="1">
    <citation type="journal article" date="2014" name="Int. J. Syst. Evol. Microbiol.">
        <title>Complete genome sequence of Corynebacterium casei LMG S-19264T (=DSM 44701T), isolated from a smear-ripened cheese.</title>
        <authorList>
            <consortium name="US DOE Joint Genome Institute (JGI-PGF)"/>
            <person name="Walter F."/>
            <person name="Albersmeier A."/>
            <person name="Kalinowski J."/>
            <person name="Ruckert C."/>
        </authorList>
    </citation>
    <scope>NUCLEOTIDE SEQUENCE</scope>
    <source>
        <strain evidence="2">KCTC 12988</strain>
    </source>
</reference>
<evidence type="ECO:0000256" key="1">
    <source>
        <dbReference type="SAM" id="Phobius"/>
    </source>
</evidence>
<dbReference type="EMBL" id="BMXI01000008">
    <property type="protein sequence ID" value="GHC54065.1"/>
    <property type="molecule type" value="Genomic_DNA"/>
</dbReference>
<keyword evidence="3" id="KW-1185">Reference proteome</keyword>
<keyword evidence="1" id="KW-1133">Transmembrane helix</keyword>
<comment type="caution">
    <text evidence="2">The sequence shown here is derived from an EMBL/GenBank/DDBJ whole genome shotgun (WGS) entry which is preliminary data.</text>
</comment>
<keyword evidence="1" id="KW-0472">Membrane</keyword>
<name>A0A918TPQ3_9BACT</name>
<accession>A0A918TPQ3</accession>
<sequence>MGLYKMAIRTTVLQDFAVFGQVRWTLPEVEGRVGEILNSRPFILFVVLFLLPWGVWLLWDKLPEGRIPLPFVERVPPSPEPDPAKYRLMIAELAEQRAGLASRYSAAGDEEERRKIEDEARVLLEGVMPALMQCWLGTPWDFNGTSETPGEGTIACGYFVSTVLRDAGFRVERFRLAQQASQNIIATFLPRSEMHIRVSTPYQDFLEEVVSRGAGVRIVGLDNHVAFLVVSKDGTVRFIHSSGARPWAVVDEAQEQAKVLQASNYRVTGNLTGNREVLRNWLTAVDWETRT</sequence>
<dbReference type="AlphaFoldDB" id="A0A918TPQ3"/>
<protein>
    <submittedName>
        <fullName evidence="2">Uncharacterized protein</fullName>
    </submittedName>
</protein>
<keyword evidence="1" id="KW-0812">Transmembrane</keyword>
<proteinExistence type="predicted"/>